<dbReference type="PROSITE" id="PS50943">
    <property type="entry name" value="HTH_CROC1"/>
    <property type="match status" value="1"/>
</dbReference>
<dbReference type="InterPro" id="IPR001387">
    <property type="entry name" value="Cro/C1-type_HTH"/>
</dbReference>
<feature type="domain" description="HTH cro/C1-type" evidence="1">
    <location>
        <begin position="18"/>
        <end position="72"/>
    </location>
</feature>
<dbReference type="SUPFAM" id="SSF47413">
    <property type="entry name" value="lambda repressor-like DNA-binding domains"/>
    <property type="match status" value="1"/>
</dbReference>
<dbReference type="EMBL" id="JANYMP010000015">
    <property type="protein sequence ID" value="MCS7480814.1"/>
    <property type="molecule type" value="Genomic_DNA"/>
</dbReference>
<dbReference type="InterPro" id="IPR010982">
    <property type="entry name" value="Lambda_DNA-bd_dom_sf"/>
</dbReference>
<dbReference type="Pfam" id="PF19054">
    <property type="entry name" value="DUF5753"/>
    <property type="match status" value="1"/>
</dbReference>
<evidence type="ECO:0000313" key="3">
    <source>
        <dbReference type="Proteomes" id="UP001141259"/>
    </source>
</evidence>
<reference evidence="2" key="1">
    <citation type="submission" date="2022-08" db="EMBL/GenBank/DDBJ databases">
        <authorList>
            <person name="Tistechok S."/>
            <person name="Samborskyy M."/>
            <person name="Roman I."/>
        </authorList>
    </citation>
    <scope>NUCLEOTIDE SEQUENCE</scope>
    <source>
        <strain evidence="2">DSM 103496</strain>
    </source>
</reference>
<dbReference type="SMART" id="SM00530">
    <property type="entry name" value="HTH_XRE"/>
    <property type="match status" value="1"/>
</dbReference>
<comment type="caution">
    <text evidence="2">The sequence shown here is derived from an EMBL/GenBank/DDBJ whole genome shotgun (WGS) entry which is preliminary data.</text>
</comment>
<name>A0A9X2VQM0_9PSEU</name>
<protein>
    <submittedName>
        <fullName evidence="2">Scr1 family TA system antitoxin-like transcriptional regulator</fullName>
    </submittedName>
</protein>
<gene>
    <name evidence="2" type="ORF">NZH93_28490</name>
</gene>
<dbReference type="Pfam" id="PF13560">
    <property type="entry name" value="HTH_31"/>
    <property type="match status" value="1"/>
</dbReference>
<dbReference type="RefSeq" id="WP_259626304.1">
    <property type="nucleotide sequence ID" value="NZ_JANYMP010000015.1"/>
</dbReference>
<dbReference type="Gene3D" id="1.10.260.40">
    <property type="entry name" value="lambda repressor-like DNA-binding domains"/>
    <property type="match status" value="1"/>
</dbReference>
<accession>A0A9X2VQM0</accession>
<dbReference type="AlphaFoldDB" id="A0A9X2VQM0"/>
<sequence>MGADDSPAYQRRTLGRRLRLLRTAARLTFEEAYDRLEMSDTTLNRIERGTTGVGVHTVKSMLDLYGVGAQEWEPILALVREANRKGWWTEFGLTNRSYPAMETAASVVWDFALAYLPGLLQTEDYMTAVFRSWIAPRTERQFRNQVSIRQIRQQRLSSPEDPLELVAIIDEGALRRLIGGPVVMVGQLRYLLDMAELDSVTIHILPTGAGAHVGLLGPFSVLQFADPHEPDVAFFENIFVSTFVKRDADVDRCRLVVESLRSSALDPQRSKALIRRVLDEL</sequence>
<dbReference type="Proteomes" id="UP001141259">
    <property type="component" value="Unassembled WGS sequence"/>
</dbReference>
<evidence type="ECO:0000313" key="2">
    <source>
        <dbReference type="EMBL" id="MCS7480814.1"/>
    </source>
</evidence>
<organism evidence="2 3">
    <name type="scientific">Umezawaea endophytica</name>
    <dbReference type="NCBI Taxonomy" id="1654476"/>
    <lineage>
        <taxon>Bacteria</taxon>
        <taxon>Bacillati</taxon>
        <taxon>Actinomycetota</taxon>
        <taxon>Actinomycetes</taxon>
        <taxon>Pseudonocardiales</taxon>
        <taxon>Pseudonocardiaceae</taxon>
        <taxon>Umezawaea</taxon>
    </lineage>
</organism>
<dbReference type="InterPro" id="IPR043917">
    <property type="entry name" value="DUF5753"/>
</dbReference>
<keyword evidence="3" id="KW-1185">Reference proteome</keyword>
<evidence type="ECO:0000259" key="1">
    <source>
        <dbReference type="PROSITE" id="PS50943"/>
    </source>
</evidence>
<dbReference type="GO" id="GO:0003677">
    <property type="term" value="F:DNA binding"/>
    <property type="evidence" value="ECO:0007669"/>
    <property type="project" value="InterPro"/>
</dbReference>
<proteinExistence type="predicted"/>
<dbReference type="CDD" id="cd00093">
    <property type="entry name" value="HTH_XRE"/>
    <property type="match status" value="1"/>
</dbReference>